<dbReference type="PANTHER" id="PTHR33055">
    <property type="entry name" value="TRANSPOSASE FOR INSERTION SEQUENCE ELEMENT IS1111A"/>
    <property type="match status" value="1"/>
</dbReference>
<organism evidence="3 4">
    <name type="scientific">Bradyrhizobium manausense</name>
    <dbReference type="NCBI Taxonomy" id="989370"/>
    <lineage>
        <taxon>Bacteria</taxon>
        <taxon>Pseudomonadati</taxon>
        <taxon>Pseudomonadota</taxon>
        <taxon>Alphaproteobacteria</taxon>
        <taxon>Hyphomicrobiales</taxon>
        <taxon>Nitrobacteraceae</taxon>
        <taxon>Bradyrhizobium</taxon>
    </lineage>
</organism>
<feature type="domain" description="Transposase IS116/IS110/IS902 C-terminal" evidence="2">
    <location>
        <begin position="215"/>
        <end position="292"/>
    </location>
</feature>
<dbReference type="RefSeq" id="WP_057743681.1">
    <property type="nucleotide sequence ID" value="NZ_LJYG01000032.1"/>
</dbReference>
<dbReference type="Pfam" id="PF02371">
    <property type="entry name" value="Transposase_20"/>
    <property type="match status" value="1"/>
</dbReference>
<evidence type="ECO:0000313" key="3">
    <source>
        <dbReference type="EMBL" id="KRQ15903.1"/>
    </source>
</evidence>
<keyword evidence="4" id="KW-1185">Reference proteome</keyword>
<dbReference type="InterPro" id="IPR003346">
    <property type="entry name" value="Transposase_20"/>
</dbReference>
<comment type="caution">
    <text evidence="3">The sequence shown here is derived from an EMBL/GenBank/DDBJ whole genome shotgun (WGS) entry which is preliminary data.</text>
</comment>
<dbReference type="InterPro" id="IPR047650">
    <property type="entry name" value="Transpos_IS110"/>
</dbReference>
<dbReference type="OrthoDB" id="7410629at2"/>
<protein>
    <submittedName>
        <fullName evidence="3">Transposase</fullName>
    </submittedName>
</protein>
<dbReference type="NCBIfam" id="NF033542">
    <property type="entry name" value="transpos_IS110"/>
    <property type="match status" value="1"/>
</dbReference>
<accession>A0A0R3E9M1</accession>
<dbReference type="GO" id="GO:0004803">
    <property type="term" value="F:transposase activity"/>
    <property type="evidence" value="ECO:0007669"/>
    <property type="project" value="InterPro"/>
</dbReference>
<dbReference type="GO" id="GO:0003677">
    <property type="term" value="F:DNA binding"/>
    <property type="evidence" value="ECO:0007669"/>
    <property type="project" value="InterPro"/>
</dbReference>
<evidence type="ECO:0000259" key="1">
    <source>
        <dbReference type="Pfam" id="PF01548"/>
    </source>
</evidence>
<dbReference type="AlphaFoldDB" id="A0A0R3E9M1"/>
<feature type="domain" description="Transposase IS110-like N-terminal" evidence="1">
    <location>
        <begin position="10"/>
        <end position="153"/>
    </location>
</feature>
<dbReference type="PANTHER" id="PTHR33055:SF3">
    <property type="entry name" value="PUTATIVE TRANSPOSASE FOR IS117-RELATED"/>
    <property type="match status" value="1"/>
</dbReference>
<evidence type="ECO:0000313" key="4">
    <source>
        <dbReference type="Proteomes" id="UP000051936"/>
    </source>
</evidence>
<proteinExistence type="predicted"/>
<dbReference type="Proteomes" id="UP000051936">
    <property type="component" value="Unassembled WGS sequence"/>
</dbReference>
<sequence length="345" mass="37836">MENSHGRVFGLDVSMKETAVSIRRAGERIWRGKCASDPRIIAELIRKRAPAVKRVVFETGPLSVWFYHSLPLEGLPAICIDARHAKAALDMAANKKDANDADGLAQLAEVGFFREVRVKGFDSMLTRTLVAARTRLVRITTELSNQIRGVMKTFGLVVPAGKGSTFEKNVRSLLADQDGLASIALPMLEAWRGIRIRAAELGRQLARDARQNQACRILMSIPGIGVITATAFATAIEEPDNFKKSRSVGAWIGLTTRRYQSGDVDYDGPISRRGDRHLRGLLYEAATVILTRSSTGSTLRTWGLQLRERIGFKRAAVAVARKLAVIMHTMLKTGELFNPTAGAVA</sequence>
<evidence type="ECO:0000259" key="2">
    <source>
        <dbReference type="Pfam" id="PF02371"/>
    </source>
</evidence>
<gene>
    <name evidence="3" type="ORF">AOQ71_07095</name>
</gene>
<reference evidence="3 4" key="1">
    <citation type="submission" date="2015-09" db="EMBL/GenBank/DDBJ databases">
        <title>Draft Genome Sequence of Bradyrhizobium manausense Strain BR 3351T, a Novel Symbiotic Nitrogen-Fixing Alphaproteobacterium Isolated from Brazilian Amazon Rain Forest.</title>
        <authorList>
            <person name="De Araujo J.L."/>
            <person name="Zilli J.E."/>
        </authorList>
    </citation>
    <scope>NUCLEOTIDE SEQUENCE [LARGE SCALE GENOMIC DNA]</scope>
    <source>
        <strain evidence="3 4">BR3351</strain>
    </source>
</reference>
<dbReference type="GO" id="GO:0006313">
    <property type="term" value="P:DNA transposition"/>
    <property type="evidence" value="ECO:0007669"/>
    <property type="project" value="InterPro"/>
</dbReference>
<name>A0A0R3E9M1_9BRAD</name>
<dbReference type="Pfam" id="PF01548">
    <property type="entry name" value="DEDD_Tnp_IS110"/>
    <property type="match status" value="1"/>
</dbReference>
<dbReference type="InterPro" id="IPR002525">
    <property type="entry name" value="Transp_IS110-like_N"/>
</dbReference>
<dbReference type="EMBL" id="LJYG01000032">
    <property type="protein sequence ID" value="KRQ15903.1"/>
    <property type="molecule type" value="Genomic_DNA"/>
</dbReference>